<feature type="compositionally biased region" description="Acidic residues" evidence="2">
    <location>
        <begin position="131"/>
        <end position="146"/>
    </location>
</feature>
<dbReference type="PROSITE" id="PS50935">
    <property type="entry name" value="SSB"/>
    <property type="match status" value="1"/>
</dbReference>
<evidence type="ECO:0000256" key="2">
    <source>
        <dbReference type="SAM" id="MobiDB-lite"/>
    </source>
</evidence>
<dbReference type="AlphaFoldDB" id="A0A381RLK5"/>
<dbReference type="GO" id="GO:0003697">
    <property type="term" value="F:single-stranded DNA binding"/>
    <property type="evidence" value="ECO:0007669"/>
    <property type="project" value="InterPro"/>
</dbReference>
<organism evidence="3">
    <name type="scientific">marine metagenome</name>
    <dbReference type="NCBI Taxonomy" id="408172"/>
    <lineage>
        <taxon>unclassified sequences</taxon>
        <taxon>metagenomes</taxon>
        <taxon>ecological metagenomes</taxon>
    </lineage>
</organism>
<sequence length="146" mass="15998">MAKGTLNKVLLIGRLGQDPEIRHTKNGQAVASFSIATNESWRDKEGNQQERTDWHNCVAFGPTADKYIEPYVKKGTLVSIEGTLQTRSWDDKDGNKRYTTEVVANSFGGVQILGGGGDGPAKDPMNQEPAVSEEDTSQVQEDDLPF</sequence>
<reference evidence="3" key="1">
    <citation type="submission" date="2018-05" db="EMBL/GenBank/DDBJ databases">
        <authorList>
            <person name="Lanie J.A."/>
            <person name="Ng W.-L."/>
            <person name="Kazmierczak K.M."/>
            <person name="Andrzejewski T.M."/>
            <person name="Davidsen T.M."/>
            <person name="Wayne K.J."/>
            <person name="Tettelin H."/>
            <person name="Glass J.I."/>
            <person name="Rusch D."/>
            <person name="Podicherti R."/>
            <person name="Tsui H.-C.T."/>
            <person name="Winkler M.E."/>
        </authorList>
    </citation>
    <scope>NUCLEOTIDE SEQUENCE</scope>
</reference>
<dbReference type="CDD" id="cd04496">
    <property type="entry name" value="SSB_OBF"/>
    <property type="match status" value="1"/>
</dbReference>
<dbReference type="Pfam" id="PF00436">
    <property type="entry name" value="SSB"/>
    <property type="match status" value="1"/>
</dbReference>
<dbReference type="NCBIfam" id="TIGR00621">
    <property type="entry name" value="ssb"/>
    <property type="match status" value="1"/>
</dbReference>
<feature type="region of interest" description="Disordered" evidence="2">
    <location>
        <begin position="109"/>
        <end position="146"/>
    </location>
</feature>
<protein>
    <recommendedName>
        <fullName evidence="4">Single-stranded DNA-binding protein</fullName>
    </recommendedName>
</protein>
<evidence type="ECO:0000313" key="3">
    <source>
        <dbReference type="EMBL" id="SUZ92725.1"/>
    </source>
</evidence>
<dbReference type="Gene3D" id="2.40.50.140">
    <property type="entry name" value="Nucleic acid-binding proteins"/>
    <property type="match status" value="1"/>
</dbReference>
<dbReference type="HAMAP" id="MF_00984">
    <property type="entry name" value="SSB"/>
    <property type="match status" value="1"/>
</dbReference>
<evidence type="ECO:0008006" key="4">
    <source>
        <dbReference type="Google" id="ProtNLM"/>
    </source>
</evidence>
<dbReference type="GO" id="GO:0009295">
    <property type="term" value="C:nucleoid"/>
    <property type="evidence" value="ECO:0007669"/>
    <property type="project" value="TreeGrafter"/>
</dbReference>
<gene>
    <name evidence="3" type="ORF">METZ01_LOCUS45579</name>
</gene>
<keyword evidence="1" id="KW-0238">DNA-binding</keyword>
<dbReference type="PANTHER" id="PTHR10302">
    <property type="entry name" value="SINGLE-STRANDED DNA-BINDING PROTEIN"/>
    <property type="match status" value="1"/>
</dbReference>
<dbReference type="InterPro" id="IPR000424">
    <property type="entry name" value="Primosome_PriB/ssb"/>
</dbReference>
<dbReference type="GO" id="GO:0006260">
    <property type="term" value="P:DNA replication"/>
    <property type="evidence" value="ECO:0007669"/>
    <property type="project" value="InterPro"/>
</dbReference>
<proteinExistence type="inferred from homology"/>
<dbReference type="PANTHER" id="PTHR10302:SF27">
    <property type="entry name" value="SINGLE-STRANDED DNA-BINDING PROTEIN"/>
    <property type="match status" value="1"/>
</dbReference>
<accession>A0A381RLK5</accession>
<evidence type="ECO:0000256" key="1">
    <source>
        <dbReference type="ARBA" id="ARBA00023125"/>
    </source>
</evidence>
<dbReference type="EMBL" id="UINC01002084">
    <property type="protein sequence ID" value="SUZ92725.1"/>
    <property type="molecule type" value="Genomic_DNA"/>
</dbReference>
<dbReference type="SUPFAM" id="SSF50249">
    <property type="entry name" value="Nucleic acid-binding proteins"/>
    <property type="match status" value="1"/>
</dbReference>
<dbReference type="InterPro" id="IPR011344">
    <property type="entry name" value="ssDNA-bd"/>
</dbReference>
<dbReference type="InterPro" id="IPR012340">
    <property type="entry name" value="NA-bd_OB-fold"/>
</dbReference>
<dbReference type="PIRSF" id="PIRSF002070">
    <property type="entry name" value="SSB"/>
    <property type="match status" value="1"/>
</dbReference>
<name>A0A381RLK5_9ZZZZ</name>